<dbReference type="GO" id="GO:0019185">
    <property type="term" value="C:snRNA-activating protein complex"/>
    <property type="evidence" value="ECO:0007669"/>
    <property type="project" value="TreeGrafter"/>
</dbReference>
<dbReference type="Proteomes" id="UP001174909">
    <property type="component" value="Unassembled WGS sequence"/>
</dbReference>
<name>A0AA35TTH0_GEOBA</name>
<dbReference type="GO" id="GO:0042796">
    <property type="term" value="P:snRNA transcription by RNA polymerase III"/>
    <property type="evidence" value="ECO:0007669"/>
    <property type="project" value="TreeGrafter"/>
</dbReference>
<dbReference type="InterPro" id="IPR019188">
    <property type="entry name" value="SNAPC1"/>
</dbReference>
<proteinExistence type="predicted"/>
<keyword evidence="3" id="KW-1185">Reference proteome</keyword>
<evidence type="ECO:0000256" key="1">
    <source>
        <dbReference type="SAM" id="MobiDB-lite"/>
    </source>
</evidence>
<gene>
    <name evidence="2" type="ORF">GBAR_LOCUS28888</name>
</gene>
<feature type="region of interest" description="Disordered" evidence="1">
    <location>
        <begin position="1"/>
        <end position="24"/>
    </location>
</feature>
<dbReference type="PANTHER" id="PTHR15131">
    <property type="entry name" value="SMALL NUCLEAR RNA ACTIVATING COMPLEX, POLYPEPTIDE 1"/>
    <property type="match status" value="1"/>
</dbReference>
<dbReference type="Pfam" id="PF09808">
    <property type="entry name" value="SNAPC1"/>
    <property type="match status" value="1"/>
</dbReference>
<feature type="compositionally biased region" description="Low complexity" evidence="1">
    <location>
        <begin position="1"/>
        <end position="13"/>
    </location>
</feature>
<dbReference type="GO" id="GO:0042795">
    <property type="term" value="P:snRNA transcription by RNA polymerase II"/>
    <property type="evidence" value="ECO:0007669"/>
    <property type="project" value="TreeGrafter"/>
</dbReference>
<sequence>MAPSVSPAVMSEASSEEEEVASTSCAVSRNPMVADARSLLAHVVSKRSVQYNAFKESWTEQEFWFVYCAGTDPLRKEEVVTCLVAEGMRYLISRSRDHERLAGLYLIYTVFCTQPLNPKALIRVTADDWTALIELQEVIREKKYAEAGYILHYLRKERAFTLTYTSQQKCMTRTSSDNSGQQLHRTFLTSSRSLHPKFLSSLSKEIEEHMSDYHSTKDQRKVFFPQHLLNPPQLPQKLSKIASDYDTCVTEKLAKFRER</sequence>
<comment type="caution">
    <text evidence="2">The sequence shown here is derived from an EMBL/GenBank/DDBJ whole genome shotgun (WGS) entry which is preliminary data.</text>
</comment>
<evidence type="ECO:0000313" key="3">
    <source>
        <dbReference type="Proteomes" id="UP001174909"/>
    </source>
</evidence>
<dbReference type="GO" id="GO:0043565">
    <property type="term" value="F:sequence-specific DNA binding"/>
    <property type="evidence" value="ECO:0007669"/>
    <property type="project" value="TreeGrafter"/>
</dbReference>
<evidence type="ECO:0000313" key="2">
    <source>
        <dbReference type="EMBL" id="CAI8052791.1"/>
    </source>
</evidence>
<dbReference type="PANTHER" id="PTHR15131:SF3">
    <property type="entry name" value="SNRNA-ACTIVATING PROTEIN COMPLEX SUBUNIT 1"/>
    <property type="match status" value="1"/>
</dbReference>
<protein>
    <submittedName>
        <fullName evidence="2">snRNA-activating protein complex subunit 1</fullName>
    </submittedName>
</protein>
<dbReference type="AlphaFoldDB" id="A0AA35TTH0"/>
<accession>A0AA35TTH0</accession>
<organism evidence="2 3">
    <name type="scientific">Geodia barretti</name>
    <name type="common">Barrett's horny sponge</name>
    <dbReference type="NCBI Taxonomy" id="519541"/>
    <lineage>
        <taxon>Eukaryota</taxon>
        <taxon>Metazoa</taxon>
        <taxon>Porifera</taxon>
        <taxon>Demospongiae</taxon>
        <taxon>Heteroscleromorpha</taxon>
        <taxon>Tetractinellida</taxon>
        <taxon>Astrophorina</taxon>
        <taxon>Geodiidae</taxon>
        <taxon>Geodia</taxon>
    </lineage>
</organism>
<reference evidence="2" key="1">
    <citation type="submission" date="2023-03" db="EMBL/GenBank/DDBJ databases">
        <authorList>
            <person name="Steffen K."/>
            <person name="Cardenas P."/>
        </authorList>
    </citation>
    <scope>NUCLEOTIDE SEQUENCE</scope>
</reference>
<dbReference type="EMBL" id="CASHTH010004040">
    <property type="protein sequence ID" value="CAI8052791.1"/>
    <property type="molecule type" value="Genomic_DNA"/>
</dbReference>